<evidence type="ECO:0000313" key="1">
    <source>
        <dbReference type="EMBL" id="AIA84470.1"/>
    </source>
</evidence>
<dbReference type="InterPro" id="IPR051612">
    <property type="entry name" value="Teichoic_Acid_Biosynth"/>
</dbReference>
<dbReference type="EMBL" id="KF117217">
    <property type="protein sequence ID" value="AIA84470.1"/>
    <property type="molecule type" value="Genomic_DNA"/>
</dbReference>
<dbReference type="GO" id="GO:0047355">
    <property type="term" value="F:CDP-glycerol glycerophosphotransferase activity"/>
    <property type="evidence" value="ECO:0007669"/>
    <property type="project" value="InterPro"/>
</dbReference>
<accession>A0A060BUK9</accession>
<proteinExistence type="predicted"/>
<organism evidence="1">
    <name type="scientific">uncultured Catenibacterium sp</name>
    <dbReference type="NCBI Taxonomy" id="286142"/>
    <lineage>
        <taxon>Bacteria</taxon>
        <taxon>Bacillati</taxon>
        <taxon>Bacillota</taxon>
        <taxon>Erysipelotrichia</taxon>
        <taxon>Erysipelotrichales</taxon>
        <taxon>Coprobacillaceae</taxon>
        <taxon>Catenibacterium</taxon>
        <taxon>environmental samples</taxon>
    </lineage>
</organism>
<dbReference type="InterPro" id="IPR043148">
    <property type="entry name" value="TagF_C"/>
</dbReference>
<name>A0A060BUK9_9FIRM</name>
<dbReference type="InterPro" id="IPR007554">
    <property type="entry name" value="Glycerophosphate_synth"/>
</dbReference>
<dbReference type="Pfam" id="PF04464">
    <property type="entry name" value="Glyphos_transf"/>
    <property type="match status" value="1"/>
</dbReference>
<dbReference type="Gene3D" id="3.40.50.12580">
    <property type="match status" value="1"/>
</dbReference>
<dbReference type="PANTHER" id="PTHR37316">
    <property type="entry name" value="TEICHOIC ACID GLYCEROL-PHOSPHATE PRIMASE"/>
    <property type="match status" value="1"/>
</dbReference>
<dbReference type="GO" id="GO:0016020">
    <property type="term" value="C:membrane"/>
    <property type="evidence" value="ECO:0007669"/>
    <property type="project" value="InterPro"/>
</dbReference>
<dbReference type="AlphaFoldDB" id="A0A060BUK9"/>
<dbReference type="PANTHER" id="PTHR37316:SF3">
    <property type="entry name" value="TEICHOIC ACID GLYCEROL-PHOSPHATE TRANSFERASE"/>
    <property type="match status" value="1"/>
</dbReference>
<protein>
    <submittedName>
        <fullName evidence="1">Glyphos_transf</fullName>
    </submittedName>
</protein>
<sequence>MIFFVPDLAKYRDRTRGVYFDLEELAPGPVTFTQDAVVAAIRTMDADAAGYAGKYAAWQQRFNAHDDGHSAERVIERLFGLPKLPSAE</sequence>
<reference evidence="1" key="1">
    <citation type="journal article" date="2013" name="Environ. Microbiol.">
        <title>Seasonally variable intestinal metagenomes of the red palm weevil (Rhynchophorus ferrugineus).</title>
        <authorList>
            <person name="Jia S."/>
            <person name="Zhang X."/>
            <person name="Zhang G."/>
            <person name="Yin A."/>
            <person name="Zhang S."/>
            <person name="Li F."/>
            <person name="Wang L."/>
            <person name="Zhao D."/>
            <person name="Yun Q."/>
            <person name="Tala"/>
            <person name="Wang J."/>
            <person name="Sun G."/>
            <person name="Baabdullah M."/>
            <person name="Yu X."/>
            <person name="Hu S."/>
            <person name="Al-Mssallem I.S."/>
            <person name="Yu J."/>
        </authorList>
    </citation>
    <scope>NUCLEOTIDE SEQUENCE</scope>
</reference>